<dbReference type="EMBL" id="BSRI01000002">
    <property type="protein sequence ID" value="GLV60433.1"/>
    <property type="molecule type" value="Genomic_DNA"/>
</dbReference>
<dbReference type="Proteomes" id="UP001344906">
    <property type="component" value="Unassembled WGS sequence"/>
</dbReference>
<name>A0ABQ6G6J5_9CHLR</name>
<proteinExistence type="predicted"/>
<sequence>MHGRDGGRQRLFLPQVSLSANAILATLGSAALTISPAQVAIGVDGNFETKTSICYPHGQFDRLTQITDLRITATDATTGAQAVSEALNITDPQPTIRALHTTVPQLSGCATVVLLGSGVLASRLVANYVYISGITQDTVNFLLVQPAMVNALRGGNIAISAQFCDLKPRESFRVQVHDMGSLYSSNQVIIYTI</sequence>
<comment type="caution">
    <text evidence="1">The sequence shown here is derived from an EMBL/GenBank/DDBJ whole genome shotgun (WGS) entry which is preliminary data.</text>
</comment>
<accession>A0ABQ6G6J5</accession>
<reference evidence="1 2" key="1">
    <citation type="submission" date="2023-02" db="EMBL/GenBank/DDBJ databases">
        <title>Dictyobacter halimunensis sp. nov., a new member of the class Ktedonobacteria from forest soil in a geothermal area.</title>
        <authorList>
            <person name="Rachmania M.K."/>
            <person name="Ningsih F."/>
            <person name="Sakai Y."/>
            <person name="Yabe S."/>
            <person name="Yokota A."/>
            <person name="Sjamsuridzal W."/>
        </authorList>
    </citation>
    <scope>NUCLEOTIDE SEQUENCE [LARGE SCALE GENOMIC DNA]</scope>
    <source>
        <strain evidence="1 2">S3.2.2.5</strain>
    </source>
</reference>
<evidence type="ECO:0008006" key="3">
    <source>
        <dbReference type="Google" id="ProtNLM"/>
    </source>
</evidence>
<evidence type="ECO:0000313" key="2">
    <source>
        <dbReference type="Proteomes" id="UP001344906"/>
    </source>
</evidence>
<gene>
    <name evidence="1" type="ORF">KDH_72520</name>
</gene>
<organism evidence="1 2">
    <name type="scientific">Dictyobacter halimunensis</name>
    <dbReference type="NCBI Taxonomy" id="3026934"/>
    <lineage>
        <taxon>Bacteria</taxon>
        <taxon>Bacillati</taxon>
        <taxon>Chloroflexota</taxon>
        <taxon>Ktedonobacteria</taxon>
        <taxon>Ktedonobacterales</taxon>
        <taxon>Dictyobacteraceae</taxon>
        <taxon>Dictyobacter</taxon>
    </lineage>
</organism>
<protein>
    <recommendedName>
        <fullName evidence="3">IPT/TIG domain-containing protein</fullName>
    </recommendedName>
</protein>
<dbReference type="RefSeq" id="WP_338257505.1">
    <property type="nucleotide sequence ID" value="NZ_BSRI01000002.1"/>
</dbReference>
<evidence type="ECO:0000313" key="1">
    <source>
        <dbReference type="EMBL" id="GLV60433.1"/>
    </source>
</evidence>
<keyword evidence="2" id="KW-1185">Reference proteome</keyword>